<evidence type="ECO:0000256" key="5">
    <source>
        <dbReference type="ARBA" id="ARBA00022801"/>
    </source>
</evidence>
<dbReference type="Pfam" id="PF02578">
    <property type="entry name" value="Cu-oxidase_4"/>
    <property type="match status" value="1"/>
</dbReference>
<dbReference type="SUPFAM" id="SSF64438">
    <property type="entry name" value="CNF1/YfiH-like putative cysteine hydrolases"/>
    <property type="match status" value="1"/>
</dbReference>
<dbReference type="GO" id="GO:0016787">
    <property type="term" value="F:hydrolase activity"/>
    <property type="evidence" value="ECO:0007669"/>
    <property type="project" value="UniProtKB-KW"/>
</dbReference>
<evidence type="ECO:0000313" key="13">
    <source>
        <dbReference type="Proteomes" id="UP001156645"/>
    </source>
</evidence>
<evidence type="ECO:0000256" key="8">
    <source>
        <dbReference type="ARBA" id="ARBA00048968"/>
    </source>
</evidence>
<keyword evidence="4" id="KW-0479">Metal-binding</keyword>
<sequence length="331" mass="35894">MTNKLPIIDNFPMTMLAQMDDVAVFQTAAFAPNNIDEPATASQQRGLDSQANHQANYGALNLGLHVNDEAAKVLGNRMSLLAAINTQMASESSQTEQHTAIHSLHWVSQIHGKQIHDIDTTPLSMAPMAADAIISKQSGRGLAIMTADCVPIVLYQPASGKIAAIHAGWQGLACGIIKETAQRFTDSGAIQAWIGVCISQANYEVGHQVRDQLLAGCLDNQLLTASDSDNFDSLYVMRSDSGLENHSDTQHLHKTVDKLSNCATVHTHKVKLNLPKLAADQLTAAGVSIDSKEPISCSYADRHYYSYRRQTHMQQPATGRMALVIVRRAAT</sequence>
<evidence type="ECO:0000256" key="4">
    <source>
        <dbReference type="ARBA" id="ARBA00022723"/>
    </source>
</evidence>
<dbReference type="RefSeq" id="WP_223332923.1">
    <property type="nucleotide sequence ID" value="NZ_BSOK01000004.1"/>
</dbReference>
<reference evidence="10" key="1">
    <citation type="journal article" date="2014" name="Int. J. Syst. Evol. Microbiol.">
        <title>Complete genome of a new Firmicutes species belonging to the dominant human colonic microbiota ('Ruminococcus bicirculans') reveals two chromosomes and a selective capacity to utilize plant glucans.</title>
        <authorList>
            <consortium name="NISC Comparative Sequencing Program"/>
            <person name="Wegmann U."/>
            <person name="Louis P."/>
            <person name="Goesmann A."/>
            <person name="Henrissat B."/>
            <person name="Duncan S.H."/>
            <person name="Flint H.J."/>
        </authorList>
    </citation>
    <scope>NUCLEOTIDE SEQUENCE</scope>
    <source>
        <strain evidence="10">NBRC 103191</strain>
    </source>
</reference>
<reference evidence="13" key="3">
    <citation type="journal article" date="2019" name="Int. J. Syst. Evol. Microbiol.">
        <title>The Global Catalogue of Microorganisms (GCM) 10K type strain sequencing project: providing services to taxonomists for standard genome sequencing and annotation.</title>
        <authorList>
            <consortium name="The Broad Institute Genomics Platform"/>
            <consortium name="The Broad Institute Genome Sequencing Center for Infectious Disease"/>
            <person name="Wu L."/>
            <person name="Ma J."/>
        </authorList>
    </citation>
    <scope>NUCLEOTIDE SEQUENCE [LARGE SCALE GENOMIC DNA]</scope>
    <source>
        <strain evidence="13">NBRC 103191</strain>
    </source>
</reference>
<evidence type="ECO:0008006" key="14">
    <source>
        <dbReference type="Google" id="ProtNLM"/>
    </source>
</evidence>
<evidence type="ECO:0000256" key="1">
    <source>
        <dbReference type="ARBA" id="ARBA00000553"/>
    </source>
</evidence>
<evidence type="ECO:0000256" key="6">
    <source>
        <dbReference type="ARBA" id="ARBA00022833"/>
    </source>
</evidence>
<accession>A0A1G6ZKF4</accession>
<dbReference type="AlphaFoldDB" id="A0A1G6ZKF4"/>
<evidence type="ECO:0000256" key="9">
    <source>
        <dbReference type="ARBA" id="ARBA00049893"/>
    </source>
</evidence>
<comment type="similarity">
    <text evidence="2">Belongs to the purine nucleoside phosphorylase YfiH/LACC1 family.</text>
</comment>
<dbReference type="EMBL" id="FNAL01000018">
    <property type="protein sequence ID" value="SDE03234.1"/>
    <property type="molecule type" value="Genomic_DNA"/>
</dbReference>
<gene>
    <name evidence="10" type="ORF">GCM10007915_00720</name>
    <name evidence="11" type="ORF">SAMN05660405_02116</name>
</gene>
<comment type="catalytic activity">
    <reaction evidence="7">
        <text>adenosine + H2O + H(+) = inosine + NH4(+)</text>
        <dbReference type="Rhea" id="RHEA:24408"/>
        <dbReference type="ChEBI" id="CHEBI:15377"/>
        <dbReference type="ChEBI" id="CHEBI:15378"/>
        <dbReference type="ChEBI" id="CHEBI:16335"/>
        <dbReference type="ChEBI" id="CHEBI:17596"/>
        <dbReference type="ChEBI" id="CHEBI:28938"/>
        <dbReference type="EC" id="3.5.4.4"/>
    </reaction>
    <physiologicalReaction direction="left-to-right" evidence="7">
        <dbReference type="Rhea" id="RHEA:24409"/>
    </physiologicalReaction>
</comment>
<dbReference type="Proteomes" id="UP001156645">
    <property type="component" value="Unassembled WGS sequence"/>
</dbReference>
<keyword evidence="5" id="KW-0378">Hydrolase</keyword>
<evidence type="ECO:0000256" key="7">
    <source>
        <dbReference type="ARBA" id="ARBA00047989"/>
    </source>
</evidence>
<keyword evidence="6" id="KW-0862">Zinc</keyword>
<comment type="catalytic activity">
    <reaction evidence="9">
        <text>S-methyl-5'-thioadenosine + phosphate = 5-(methylsulfanyl)-alpha-D-ribose 1-phosphate + adenine</text>
        <dbReference type="Rhea" id="RHEA:11852"/>
        <dbReference type="ChEBI" id="CHEBI:16708"/>
        <dbReference type="ChEBI" id="CHEBI:17509"/>
        <dbReference type="ChEBI" id="CHEBI:43474"/>
        <dbReference type="ChEBI" id="CHEBI:58533"/>
        <dbReference type="EC" id="2.4.2.28"/>
    </reaction>
    <physiologicalReaction direction="left-to-right" evidence="9">
        <dbReference type="Rhea" id="RHEA:11853"/>
    </physiologicalReaction>
</comment>
<dbReference type="InterPro" id="IPR011324">
    <property type="entry name" value="Cytotoxic_necrot_fac-like_cat"/>
</dbReference>
<dbReference type="EMBL" id="BSOK01000004">
    <property type="protein sequence ID" value="GLR27834.1"/>
    <property type="molecule type" value="Genomic_DNA"/>
</dbReference>
<reference evidence="10" key="4">
    <citation type="submission" date="2023-01" db="EMBL/GenBank/DDBJ databases">
        <title>Draft genome sequence of Psychrobacter pacificensis strain NBRC 103191.</title>
        <authorList>
            <person name="Sun Q."/>
            <person name="Mori K."/>
        </authorList>
    </citation>
    <scope>NUCLEOTIDE SEQUENCE</scope>
    <source>
        <strain evidence="10">NBRC 103191</strain>
    </source>
</reference>
<dbReference type="PANTHER" id="PTHR30616:SF2">
    <property type="entry name" value="PURINE NUCLEOSIDE PHOSPHORYLASE LACC1"/>
    <property type="match status" value="1"/>
</dbReference>
<dbReference type="Gene3D" id="3.60.140.10">
    <property type="entry name" value="CNF1/YfiH-like putative cysteine hydrolases"/>
    <property type="match status" value="1"/>
</dbReference>
<evidence type="ECO:0000313" key="10">
    <source>
        <dbReference type="EMBL" id="GLR27834.1"/>
    </source>
</evidence>
<keyword evidence="13" id="KW-1185">Reference proteome</keyword>
<protein>
    <recommendedName>
        <fullName evidence="14">Multicopper polyphenol oxidase</fullName>
    </recommendedName>
</protein>
<evidence type="ECO:0000313" key="12">
    <source>
        <dbReference type="Proteomes" id="UP000198501"/>
    </source>
</evidence>
<name>A0A1G6ZKF4_9GAMM</name>
<organism evidence="11 12">
    <name type="scientific">Psychrobacter pacificensis</name>
    <dbReference type="NCBI Taxonomy" id="112002"/>
    <lineage>
        <taxon>Bacteria</taxon>
        <taxon>Pseudomonadati</taxon>
        <taxon>Pseudomonadota</taxon>
        <taxon>Gammaproteobacteria</taxon>
        <taxon>Moraxellales</taxon>
        <taxon>Moraxellaceae</taxon>
        <taxon>Psychrobacter</taxon>
    </lineage>
</organism>
<proteinExistence type="inferred from homology"/>
<dbReference type="PANTHER" id="PTHR30616">
    <property type="entry name" value="UNCHARACTERIZED PROTEIN YFIH"/>
    <property type="match status" value="1"/>
</dbReference>
<evidence type="ECO:0000256" key="3">
    <source>
        <dbReference type="ARBA" id="ARBA00022679"/>
    </source>
</evidence>
<reference evidence="11 12" key="2">
    <citation type="submission" date="2016-10" db="EMBL/GenBank/DDBJ databases">
        <authorList>
            <person name="de Groot N.N."/>
        </authorList>
    </citation>
    <scope>NUCLEOTIDE SEQUENCE [LARGE SCALE GENOMIC DNA]</scope>
    <source>
        <strain evidence="11 12">DSM 23406</strain>
    </source>
</reference>
<dbReference type="GO" id="GO:0017061">
    <property type="term" value="F:S-methyl-5-thioadenosine phosphorylase activity"/>
    <property type="evidence" value="ECO:0007669"/>
    <property type="project" value="UniProtKB-EC"/>
</dbReference>
<dbReference type="GO" id="GO:0005507">
    <property type="term" value="F:copper ion binding"/>
    <property type="evidence" value="ECO:0007669"/>
    <property type="project" value="TreeGrafter"/>
</dbReference>
<comment type="catalytic activity">
    <reaction evidence="1">
        <text>inosine + phosphate = alpha-D-ribose 1-phosphate + hypoxanthine</text>
        <dbReference type="Rhea" id="RHEA:27646"/>
        <dbReference type="ChEBI" id="CHEBI:17368"/>
        <dbReference type="ChEBI" id="CHEBI:17596"/>
        <dbReference type="ChEBI" id="CHEBI:43474"/>
        <dbReference type="ChEBI" id="CHEBI:57720"/>
        <dbReference type="EC" id="2.4.2.1"/>
    </reaction>
    <physiologicalReaction direction="left-to-right" evidence="1">
        <dbReference type="Rhea" id="RHEA:27647"/>
    </physiologicalReaction>
</comment>
<dbReference type="CDD" id="cd16833">
    <property type="entry name" value="YfiH"/>
    <property type="match status" value="1"/>
</dbReference>
<comment type="catalytic activity">
    <reaction evidence="8">
        <text>adenosine + phosphate = alpha-D-ribose 1-phosphate + adenine</text>
        <dbReference type="Rhea" id="RHEA:27642"/>
        <dbReference type="ChEBI" id="CHEBI:16335"/>
        <dbReference type="ChEBI" id="CHEBI:16708"/>
        <dbReference type="ChEBI" id="CHEBI:43474"/>
        <dbReference type="ChEBI" id="CHEBI:57720"/>
        <dbReference type="EC" id="2.4.2.1"/>
    </reaction>
    <physiologicalReaction direction="left-to-right" evidence="8">
        <dbReference type="Rhea" id="RHEA:27643"/>
    </physiologicalReaction>
</comment>
<dbReference type="Proteomes" id="UP000198501">
    <property type="component" value="Unassembled WGS sequence"/>
</dbReference>
<evidence type="ECO:0000256" key="2">
    <source>
        <dbReference type="ARBA" id="ARBA00007353"/>
    </source>
</evidence>
<keyword evidence="3" id="KW-0808">Transferase</keyword>
<dbReference type="InterPro" id="IPR003730">
    <property type="entry name" value="Cu_polyphenol_OxRdtase"/>
</dbReference>
<evidence type="ECO:0000313" key="11">
    <source>
        <dbReference type="EMBL" id="SDE03234.1"/>
    </source>
</evidence>
<dbReference type="InterPro" id="IPR038371">
    <property type="entry name" value="Cu_polyphenol_OxRdtase_sf"/>
</dbReference>